<accession>A0AAE3EVE2</accession>
<dbReference type="Proteomes" id="UP001200642">
    <property type="component" value="Unassembled WGS sequence"/>
</dbReference>
<dbReference type="Gene3D" id="3.90.550.10">
    <property type="entry name" value="Spore Coat Polysaccharide Biosynthesis Protein SpsA, Chain A"/>
    <property type="match status" value="1"/>
</dbReference>
<dbReference type="CDD" id="cd04182">
    <property type="entry name" value="GT_2_like_f"/>
    <property type="match status" value="1"/>
</dbReference>
<dbReference type="EMBL" id="JAIRBC010000007">
    <property type="protein sequence ID" value="MCG2460357.1"/>
    <property type="molecule type" value="Genomic_DNA"/>
</dbReference>
<dbReference type="SUPFAM" id="SSF53448">
    <property type="entry name" value="Nucleotide-diphospho-sugar transferases"/>
    <property type="match status" value="1"/>
</dbReference>
<dbReference type="InterPro" id="IPR029044">
    <property type="entry name" value="Nucleotide-diphossugar_trans"/>
</dbReference>
<feature type="domain" description="MobA-like NTP transferase" evidence="1">
    <location>
        <begin position="11"/>
        <end position="172"/>
    </location>
</feature>
<dbReference type="AlphaFoldDB" id="A0AAE3EVE2"/>
<name>A0AAE3EVE2_9FLAO</name>
<sequence>MDTPKENIAILILAAGASMRMGRAKQLLPWGKTTLLEHSIAMAIGTNAEQITVVLGANANTIKLAVPMNGISHIVNPNWESGLGSSLACGMQLLTKWKSTHDGILIMLCDQPLMDTGFLNSLIEQFKGGQKGIVATRYGERAGVPAIFSTRYFSELATLHKDFGAKNLLDQNKSDVLSIDPQGKAIDVDTFEDYQKLARGHF</sequence>
<reference evidence="2" key="1">
    <citation type="submission" date="2023-02" db="EMBL/GenBank/DDBJ databases">
        <title>Genome of Flavobacteriaceae gen. nov. sp. strain F89.</title>
        <authorList>
            <person name="Wang Y."/>
        </authorList>
    </citation>
    <scope>NUCLEOTIDE SEQUENCE</scope>
    <source>
        <strain evidence="2">F89</strain>
    </source>
</reference>
<protein>
    <submittedName>
        <fullName evidence="2">Nucleotidyltransferase family protein</fullName>
    </submittedName>
</protein>
<dbReference type="RefSeq" id="WP_317901502.1">
    <property type="nucleotide sequence ID" value="NZ_JAIRBC010000007.1"/>
</dbReference>
<dbReference type="PANTHER" id="PTHR43777">
    <property type="entry name" value="MOLYBDENUM COFACTOR CYTIDYLYLTRANSFERASE"/>
    <property type="match status" value="1"/>
</dbReference>
<evidence type="ECO:0000313" key="2">
    <source>
        <dbReference type="EMBL" id="MCG2460357.1"/>
    </source>
</evidence>
<evidence type="ECO:0000313" key="3">
    <source>
        <dbReference type="Proteomes" id="UP001200642"/>
    </source>
</evidence>
<evidence type="ECO:0000259" key="1">
    <source>
        <dbReference type="Pfam" id="PF12804"/>
    </source>
</evidence>
<proteinExistence type="predicted"/>
<comment type="caution">
    <text evidence="2">The sequence shown here is derived from an EMBL/GenBank/DDBJ whole genome shotgun (WGS) entry which is preliminary data.</text>
</comment>
<dbReference type="Pfam" id="PF12804">
    <property type="entry name" value="NTP_transf_3"/>
    <property type="match status" value="1"/>
</dbReference>
<organism evidence="2 3">
    <name type="scientific">Cerina litoralis</name>
    <dbReference type="NCBI Taxonomy" id="2874477"/>
    <lineage>
        <taxon>Bacteria</taxon>
        <taxon>Pseudomonadati</taxon>
        <taxon>Bacteroidota</taxon>
        <taxon>Flavobacteriia</taxon>
        <taxon>Flavobacteriales</taxon>
        <taxon>Flavobacteriaceae</taxon>
        <taxon>Cerina</taxon>
    </lineage>
</organism>
<keyword evidence="3" id="KW-1185">Reference proteome</keyword>
<gene>
    <name evidence="2" type="ORF">K8352_06325</name>
</gene>
<dbReference type="PANTHER" id="PTHR43777:SF1">
    <property type="entry name" value="MOLYBDENUM COFACTOR CYTIDYLYLTRANSFERASE"/>
    <property type="match status" value="1"/>
</dbReference>
<dbReference type="GO" id="GO:0016779">
    <property type="term" value="F:nucleotidyltransferase activity"/>
    <property type="evidence" value="ECO:0007669"/>
    <property type="project" value="UniProtKB-ARBA"/>
</dbReference>
<dbReference type="InterPro" id="IPR025877">
    <property type="entry name" value="MobA-like_NTP_Trfase"/>
</dbReference>